<evidence type="ECO:0000256" key="2">
    <source>
        <dbReference type="SAM" id="Phobius"/>
    </source>
</evidence>
<evidence type="ECO:0000313" key="3">
    <source>
        <dbReference type="EMBL" id="CAB4569505.1"/>
    </source>
</evidence>
<sequence>METSGVGSTILLLVAAALWLVYLVPLWMRRSEYYATEVNAARLGQTLRLLASTTEASKEIKAELKARAIAKKEREAQRQLRAAQGDTLSVAERRRRTKQVFSLTFAAGVVAGVTAFLAGWPLQVIWASSSVATFSFAILGRLNRVNQQRAQAQAQHPSYVPHLATSDPRAWTPTPLPEPRLASSAQPDTALPSRDELLRQARSAAVAKRPEEFDDEDLAVVSPFARMGEVEARPTERLNLDEVLARRRAV</sequence>
<evidence type="ECO:0000256" key="1">
    <source>
        <dbReference type="SAM" id="MobiDB-lite"/>
    </source>
</evidence>
<dbReference type="EMBL" id="CAEZTM010000021">
    <property type="protein sequence ID" value="CAB4569505.1"/>
    <property type="molecule type" value="Genomic_DNA"/>
</dbReference>
<keyword evidence="2" id="KW-0812">Transmembrane</keyword>
<gene>
    <name evidence="3" type="ORF">UFOPK1684_00623</name>
</gene>
<name>A0A6J6E2S5_9ZZZZ</name>
<accession>A0A6J6E2S5</accession>
<protein>
    <submittedName>
        <fullName evidence="3">Unannotated protein</fullName>
    </submittedName>
</protein>
<keyword evidence="2" id="KW-1133">Transmembrane helix</keyword>
<reference evidence="3" key="1">
    <citation type="submission" date="2020-05" db="EMBL/GenBank/DDBJ databases">
        <authorList>
            <person name="Chiriac C."/>
            <person name="Salcher M."/>
            <person name="Ghai R."/>
            <person name="Kavagutti S V."/>
        </authorList>
    </citation>
    <scope>NUCLEOTIDE SEQUENCE</scope>
</reference>
<feature type="region of interest" description="Disordered" evidence="1">
    <location>
        <begin position="149"/>
        <end position="191"/>
    </location>
</feature>
<keyword evidence="2" id="KW-0472">Membrane</keyword>
<proteinExistence type="predicted"/>
<feature type="transmembrane region" description="Helical" evidence="2">
    <location>
        <begin position="100"/>
        <end position="118"/>
    </location>
</feature>
<feature type="transmembrane region" description="Helical" evidence="2">
    <location>
        <begin position="124"/>
        <end position="142"/>
    </location>
</feature>
<feature type="transmembrane region" description="Helical" evidence="2">
    <location>
        <begin position="6"/>
        <end position="24"/>
    </location>
</feature>
<dbReference type="AlphaFoldDB" id="A0A6J6E2S5"/>
<organism evidence="3">
    <name type="scientific">freshwater metagenome</name>
    <dbReference type="NCBI Taxonomy" id="449393"/>
    <lineage>
        <taxon>unclassified sequences</taxon>
        <taxon>metagenomes</taxon>
        <taxon>ecological metagenomes</taxon>
    </lineage>
</organism>